<proteinExistence type="predicted"/>
<name>A0AAV2RVG4_MEGNR</name>
<dbReference type="EMBL" id="CAXKWB010032418">
    <property type="protein sequence ID" value="CAL4141123.1"/>
    <property type="molecule type" value="Genomic_DNA"/>
</dbReference>
<dbReference type="GO" id="GO:0006355">
    <property type="term" value="P:regulation of DNA-templated transcription"/>
    <property type="evidence" value="ECO:0007669"/>
    <property type="project" value="InterPro"/>
</dbReference>
<evidence type="ECO:0000313" key="4">
    <source>
        <dbReference type="Proteomes" id="UP001497623"/>
    </source>
</evidence>
<reference evidence="3 4" key="1">
    <citation type="submission" date="2024-05" db="EMBL/GenBank/DDBJ databases">
        <authorList>
            <person name="Wallberg A."/>
        </authorList>
    </citation>
    <scope>NUCLEOTIDE SEQUENCE [LARGE SCALE GENOMIC DNA]</scope>
</reference>
<dbReference type="Proteomes" id="UP001497623">
    <property type="component" value="Unassembled WGS sequence"/>
</dbReference>
<feature type="domain" description="Strawberry notch AAA" evidence="2">
    <location>
        <begin position="533"/>
        <end position="709"/>
    </location>
</feature>
<dbReference type="Pfam" id="PF13872">
    <property type="entry name" value="AAA_34"/>
    <property type="match status" value="1"/>
</dbReference>
<dbReference type="GO" id="GO:0005634">
    <property type="term" value="C:nucleus"/>
    <property type="evidence" value="ECO:0007669"/>
    <property type="project" value="TreeGrafter"/>
</dbReference>
<evidence type="ECO:0000313" key="3">
    <source>
        <dbReference type="EMBL" id="CAL4141123.1"/>
    </source>
</evidence>
<dbReference type="PANTHER" id="PTHR12706:SF30">
    <property type="entry name" value="PROTEIN STRAWBERRY NOTCH-RELATED"/>
    <property type="match status" value="1"/>
</dbReference>
<dbReference type="InterPro" id="IPR039187">
    <property type="entry name" value="SNO_AAA"/>
</dbReference>
<evidence type="ECO:0000259" key="2">
    <source>
        <dbReference type="Pfam" id="PF13872"/>
    </source>
</evidence>
<sequence length="709" mass="78230">MDDSNSDDDILELPNIGVELNYPQRNFAVHPQALPDPHALRIPPPPPRGRKTGGTPVSVPLTLGTAEGPTPRGFPRQNGIQNGGAGFPQYPVPGLVPGASTVPGSSSVPDDFTQARVSRFTKGKWQSVTQDSDFLSQTQQHTALEPMDYRQYGGGMEDLRVDSPMGDSNNVGTMGRNATLGELIKDIKKPNKRRRVDEPAYDDSIEVVDLDSELPDLFTPEARARMRLSDNSNSSVDVLSDRSNSPELLGYMPPKKGRQKRSNNSKKTTGKKRGSKKKSESAMEAVNAMMALANGSHLNRAGPSGYQNLPTNSGTGELEVLRSMIRQMQSMQHQMPGYHTNESVKERETYMLLLKGLEALKKRAKHTYLLNREVKCQQHRAGGIGPRVICSVCHWPGDIQLAFLDRQIQTEMVKDFLKSPNNDVWENLIYSVFSDGRLGSNSILHLDNYGQMWRNHLSFTSNSKESSRMDILGPSTGAGPPRQIIPSSLPVSDLYEAPAFPQLHEDEEDEDNDMGVAETYSDYMPRKLNIGKKHPDQVIETASMSSVEPPDITYTLGLPEKTIEESKLSALQLESIVYASQAHEKMLMDGSRAGFLIGDGAGVGKGRTVAGVIFENWRKGRKKHIWISVSNDLKYDAERDLKDIGAEDLQVHSLSKIRYGKIKELKDGGVIFSTYSALISERSSGGGQFNSRLKQLVNWCGGKSFDGCV</sequence>
<accession>A0AAV2RVG4</accession>
<feature type="region of interest" description="Disordered" evidence="1">
    <location>
        <begin position="34"/>
        <end position="110"/>
    </location>
</feature>
<feature type="non-terminal residue" evidence="3">
    <location>
        <position position="709"/>
    </location>
</feature>
<dbReference type="SUPFAM" id="SSF52540">
    <property type="entry name" value="P-loop containing nucleoside triphosphate hydrolases"/>
    <property type="match status" value="1"/>
</dbReference>
<dbReference type="GO" id="GO:0031490">
    <property type="term" value="F:chromatin DNA binding"/>
    <property type="evidence" value="ECO:0007669"/>
    <property type="project" value="TreeGrafter"/>
</dbReference>
<comment type="caution">
    <text evidence="3">The sequence shown here is derived from an EMBL/GenBank/DDBJ whole genome shotgun (WGS) entry which is preliminary data.</text>
</comment>
<dbReference type="InterPro" id="IPR027417">
    <property type="entry name" value="P-loop_NTPase"/>
</dbReference>
<gene>
    <name evidence="3" type="ORF">MNOR_LOCUS28803</name>
</gene>
<feature type="compositionally biased region" description="Basic residues" evidence="1">
    <location>
        <begin position="255"/>
        <end position="276"/>
    </location>
</feature>
<dbReference type="PANTHER" id="PTHR12706">
    <property type="entry name" value="STRAWBERRY NOTCH-RELATED"/>
    <property type="match status" value="1"/>
</dbReference>
<protein>
    <recommendedName>
        <fullName evidence="2">Strawberry notch AAA domain-containing protein</fullName>
    </recommendedName>
</protein>
<keyword evidence="4" id="KW-1185">Reference proteome</keyword>
<feature type="region of interest" description="Disordered" evidence="1">
    <location>
        <begin position="229"/>
        <end position="282"/>
    </location>
</feature>
<dbReference type="InterPro" id="IPR026741">
    <property type="entry name" value="SNO"/>
</dbReference>
<dbReference type="AlphaFoldDB" id="A0AAV2RVG4"/>
<evidence type="ECO:0000256" key="1">
    <source>
        <dbReference type="SAM" id="MobiDB-lite"/>
    </source>
</evidence>
<dbReference type="GO" id="GO:0042393">
    <property type="term" value="F:histone binding"/>
    <property type="evidence" value="ECO:0007669"/>
    <property type="project" value="TreeGrafter"/>
</dbReference>
<organism evidence="3 4">
    <name type="scientific">Meganyctiphanes norvegica</name>
    <name type="common">Northern krill</name>
    <name type="synonym">Thysanopoda norvegica</name>
    <dbReference type="NCBI Taxonomy" id="48144"/>
    <lineage>
        <taxon>Eukaryota</taxon>
        <taxon>Metazoa</taxon>
        <taxon>Ecdysozoa</taxon>
        <taxon>Arthropoda</taxon>
        <taxon>Crustacea</taxon>
        <taxon>Multicrustacea</taxon>
        <taxon>Malacostraca</taxon>
        <taxon>Eumalacostraca</taxon>
        <taxon>Eucarida</taxon>
        <taxon>Euphausiacea</taxon>
        <taxon>Euphausiidae</taxon>
        <taxon>Meganyctiphanes</taxon>
    </lineage>
</organism>
<feature type="compositionally biased region" description="Low complexity" evidence="1">
    <location>
        <begin position="229"/>
        <end position="245"/>
    </location>
</feature>